<protein>
    <submittedName>
        <fullName evidence="3">VanZ family protein</fullName>
    </submittedName>
</protein>
<feature type="transmembrane region" description="Helical" evidence="1">
    <location>
        <begin position="48"/>
        <end position="64"/>
    </location>
</feature>
<keyword evidence="1" id="KW-1133">Transmembrane helix</keyword>
<evidence type="ECO:0000256" key="1">
    <source>
        <dbReference type="SAM" id="Phobius"/>
    </source>
</evidence>
<name>A0ABW5JHE3_9BACT</name>
<dbReference type="RefSeq" id="WP_390299651.1">
    <property type="nucleotide sequence ID" value="NZ_JBHULI010000022.1"/>
</dbReference>
<feature type="transmembrane region" description="Helical" evidence="1">
    <location>
        <begin position="71"/>
        <end position="93"/>
    </location>
</feature>
<dbReference type="Proteomes" id="UP001597460">
    <property type="component" value="Unassembled WGS sequence"/>
</dbReference>
<evidence type="ECO:0000313" key="3">
    <source>
        <dbReference type="EMBL" id="MFD2531855.1"/>
    </source>
</evidence>
<sequence>MTKIIKILTRSVKPYLGLLILSTGAILYGTLFPVDYDVPQSFMGLDKVVHFIMFAAWTFFYGLVRFLKDKFTLFPVFLVGSLFGLVIEVLQHLLPTGRSPELLDFAADITGTAAAVLLLYVLAQKVSAFKTETAS</sequence>
<dbReference type="NCBIfam" id="NF037970">
    <property type="entry name" value="vanZ_1"/>
    <property type="match status" value="1"/>
</dbReference>
<feature type="domain" description="VanZ-like" evidence="2">
    <location>
        <begin position="41"/>
        <end position="122"/>
    </location>
</feature>
<keyword evidence="1" id="KW-0812">Transmembrane</keyword>
<keyword evidence="4" id="KW-1185">Reference proteome</keyword>
<feature type="transmembrane region" description="Helical" evidence="1">
    <location>
        <begin position="105"/>
        <end position="123"/>
    </location>
</feature>
<dbReference type="Pfam" id="PF04892">
    <property type="entry name" value="VanZ"/>
    <property type="match status" value="1"/>
</dbReference>
<reference evidence="4" key="1">
    <citation type="journal article" date="2019" name="Int. J. Syst. Evol. Microbiol.">
        <title>The Global Catalogue of Microorganisms (GCM) 10K type strain sequencing project: providing services to taxonomists for standard genome sequencing and annotation.</title>
        <authorList>
            <consortium name="The Broad Institute Genomics Platform"/>
            <consortium name="The Broad Institute Genome Sequencing Center for Infectious Disease"/>
            <person name="Wu L."/>
            <person name="Ma J."/>
        </authorList>
    </citation>
    <scope>NUCLEOTIDE SEQUENCE [LARGE SCALE GENOMIC DNA]</scope>
    <source>
        <strain evidence="4">KCTC 52042</strain>
    </source>
</reference>
<keyword evidence="1" id="KW-0472">Membrane</keyword>
<proteinExistence type="predicted"/>
<dbReference type="PANTHER" id="PTHR28008">
    <property type="entry name" value="DOMAIN PROTEIN, PUTATIVE (AFU_ORTHOLOGUE AFUA_3G10980)-RELATED"/>
    <property type="match status" value="1"/>
</dbReference>
<evidence type="ECO:0000313" key="4">
    <source>
        <dbReference type="Proteomes" id="UP001597460"/>
    </source>
</evidence>
<evidence type="ECO:0000259" key="2">
    <source>
        <dbReference type="Pfam" id="PF04892"/>
    </source>
</evidence>
<feature type="transmembrane region" description="Helical" evidence="1">
    <location>
        <begin position="12"/>
        <end position="28"/>
    </location>
</feature>
<dbReference type="EMBL" id="JBHULI010000022">
    <property type="protein sequence ID" value="MFD2531855.1"/>
    <property type="molecule type" value="Genomic_DNA"/>
</dbReference>
<dbReference type="InterPro" id="IPR006976">
    <property type="entry name" value="VanZ-like"/>
</dbReference>
<dbReference type="PANTHER" id="PTHR28008:SF1">
    <property type="entry name" value="DOMAIN PROTEIN, PUTATIVE (AFU_ORTHOLOGUE AFUA_3G10980)-RELATED"/>
    <property type="match status" value="1"/>
</dbReference>
<gene>
    <name evidence="3" type="ORF">ACFSVN_05310</name>
</gene>
<comment type="caution">
    <text evidence="3">The sequence shown here is derived from an EMBL/GenBank/DDBJ whole genome shotgun (WGS) entry which is preliminary data.</text>
</comment>
<accession>A0ABW5JHE3</accession>
<organism evidence="3 4">
    <name type="scientific">Gracilimonas halophila</name>
    <dbReference type="NCBI Taxonomy" id="1834464"/>
    <lineage>
        <taxon>Bacteria</taxon>
        <taxon>Pseudomonadati</taxon>
        <taxon>Balneolota</taxon>
        <taxon>Balneolia</taxon>
        <taxon>Balneolales</taxon>
        <taxon>Balneolaceae</taxon>
        <taxon>Gracilimonas</taxon>
    </lineage>
</organism>